<evidence type="ECO:0000256" key="3">
    <source>
        <dbReference type="ARBA" id="ARBA00023163"/>
    </source>
</evidence>
<dbReference type="SUPFAM" id="SSF51182">
    <property type="entry name" value="RmlC-like cupins"/>
    <property type="match status" value="1"/>
</dbReference>
<keyword evidence="7" id="KW-1185">Reference proteome</keyword>
<accession>A0A844HIQ6</accession>
<evidence type="ECO:0000259" key="5">
    <source>
        <dbReference type="PROSITE" id="PS01124"/>
    </source>
</evidence>
<dbReference type="InterPro" id="IPR009057">
    <property type="entry name" value="Homeodomain-like_sf"/>
</dbReference>
<dbReference type="InterPro" id="IPR050204">
    <property type="entry name" value="AraC_XylS_family_regulators"/>
</dbReference>
<dbReference type="Pfam" id="PF02311">
    <property type="entry name" value="AraC_binding"/>
    <property type="match status" value="1"/>
</dbReference>
<dbReference type="SUPFAM" id="SSF46689">
    <property type="entry name" value="Homeodomain-like"/>
    <property type="match status" value="1"/>
</dbReference>
<dbReference type="InterPro" id="IPR011051">
    <property type="entry name" value="RmlC_Cupin_sf"/>
</dbReference>
<dbReference type="InterPro" id="IPR018060">
    <property type="entry name" value="HTH_AraC"/>
</dbReference>
<dbReference type="PROSITE" id="PS01124">
    <property type="entry name" value="HTH_ARAC_FAMILY_2"/>
    <property type="match status" value="1"/>
</dbReference>
<comment type="caution">
    <text evidence="6">The sequence shown here is derived from an EMBL/GenBank/DDBJ whole genome shotgun (WGS) entry which is preliminary data.</text>
</comment>
<dbReference type="AlphaFoldDB" id="A0A844HIQ6"/>
<feature type="region of interest" description="Disordered" evidence="4">
    <location>
        <begin position="1"/>
        <end position="21"/>
    </location>
</feature>
<feature type="domain" description="HTH araC/xylS-type" evidence="5">
    <location>
        <begin position="254"/>
        <end position="352"/>
    </location>
</feature>
<dbReference type="Pfam" id="PF12833">
    <property type="entry name" value="HTH_18"/>
    <property type="match status" value="1"/>
</dbReference>
<evidence type="ECO:0000256" key="1">
    <source>
        <dbReference type="ARBA" id="ARBA00023015"/>
    </source>
</evidence>
<reference evidence="6 7" key="1">
    <citation type="submission" date="2019-11" db="EMBL/GenBank/DDBJ databases">
        <authorList>
            <person name="Dong K."/>
        </authorList>
    </citation>
    <scope>NUCLEOTIDE SEQUENCE [LARGE SCALE GENOMIC DNA]</scope>
    <source>
        <strain evidence="6 7">NBRC 112902</strain>
    </source>
</reference>
<keyword evidence="2" id="KW-0238">DNA-binding</keyword>
<keyword evidence="3" id="KW-0804">Transcription</keyword>
<name>A0A844HIQ6_9RHOB</name>
<organism evidence="6 7">
    <name type="scientific">Paracoccus litorisediminis</name>
    <dbReference type="NCBI Taxonomy" id="2006130"/>
    <lineage>
        <taxon>Bacteria</taxon>
        <taxon>Pseudomonadati</taxon>
        <taxon>Pseudomonadota</taxon>
        <taxon>Alphaproteobacteria</taxon>
        <taxon>Rhodobacterales</taxon>
        <taxon>Paracoccaceae</taxon>
        <taxon>Paracoccus</taxon>
    </lineage>
</organism>
<proteinExistence type="predicted"/>
<dbReference type="GO" id="GO:0043565">
    <property type="term" value="F:sequence-specific DNA binding"/>
    <property type="evidence" value="ECO:0007669"/>
    <property type="project" value="InterPro"/>
</dbReference>
<dbReference type="PANTHER" id="PTHR46796">
    <property type="entry name" value="HTH-TYPE TRANSCRIPTIONAL ACTIVATOR RHAS-RELATED"/>
    <property type="match status" value="1"/>
</dbReference>
<dbReference type="EMBL" id="WMIG01000001">
    <property type="protein sequence ID" value="MTH57681.1"/>
    <property type="molecule type" value="Genomic_DNA"/>
</dbReference>
<evidence type="ECO:0000313" key="6">
    <source>
        <dbReference type="EMBL" id="MTH57681.1"/>
    </source>
</evidence>
<dbReference type="OrthoDB" id="9814125at2"/>
<dbReference type="SMART" id="SM00342">
    <property type="entry name" value="HTH_ARAC"/>
    <property type="match status" value="1"/>
</dbReference>
<dbReference type="Gene3D" id="1.10.10.60">
    <property type="entry name" value="Homeodomain-like"/>
    <property type="match status" value="1"/>
</dbReference>
<evidence type="ECO:0000256" key="2">
    <source>
        <dbReference type="ARBA" id="ARBA00023125"/>
    </source>
</evidence>
<dbReference type="InterPro" id="IPR003313">
    <property type="entry name" value="AraC-bd"/>
</dbReference>
<dbReference type="Proteomes" id="UP000449846">
    <property type="component" value="Unassembled WGS sequence"/>
</dbReference>
<dbReference type="PANTHER" id="PTHR46796:SF13">
    <property type="entry name" value="HTH-TYPE TRANSCRIPTIONAL ACTIVATOR RHAS"/>
    <property type="match status" value="1"/>
</dbReference>
<dbReference type="InterPro" id="IPR018062">
    <property type="entry name" value="HTH_AraC-typ_CS"/>
</dbReference>
<dbReference type="GO" id="GO:0003700">
    <property type="term" value="F:DNA-binding transcription factor activity"/>
    <property type="evidence" value="ECO:0007669"/>
    <property type="project" value="InterPro"/>
</dbReference>
<protein>
    <submittedName>
        <fullName evidence="6">Helix-turn-helix domain-containing protein</fullName>
    </submittedName>
</protein>
<evidence type="ECO:0000313" key="7">
    <source>
        <dbReference type="Proteomes" id="UP000449846"/>
    </source>
</evidence>
<keyword evidence="1" id="KW-0805">Transcription regulation</keyword>
<sequence>MTGKLRSRDQGNASPPKDEVDEKLIGAAINADVILEPSQTDPRPVRGYAGVALPEPHDLPVIPSAEPAGAPQTPTSRPFARSDGLRLMPLSGFIWGGATQNRQGARPISAQPRVRGDHVILLVTRGSADIDFPRKRQPIGQGRIAFIPSGTAFSFQPPADIDGWALLLPPNLGIGLPVGFPLAFRQGTPHPADEPLLEPAFQALGQDRVLGPRASSATALHLGLLALALTRAVDKPQVQDGDHLQSLVARPLTESFLELAANHLADGRTIADMALELGCTQAQLDRACHDSRGRTPLELLYSLRLERAAQLLRDTDMPIHAIAQEIGYSGIGHFMRVFTAATGRTPEAFRAMAWSGTDGSD</sequence>
<dbReference type="PROSITE" id="PS00041">
    <property type="entry name" value="HTH_ARAC_FAMILY_1"/>
    <property type="match status" value="1"/>
</dbReference>
<dbReference type="RefSeq" id="WP_155037625.1">
    <property type="nucleotide sequence ID" value="NZ_JBHGCD010000006.1"/>
</dbReference>
<gene>
    <name evidence="6" type="ORF">GL300_00480</name>
</gene>
<evidence type="ECO:0000256" key="4">
    <source>
        <dbReference type="SAM" id="MobiDB-lite"/>
    </source>
</evidence>